<keyword evidence="10" id="KW-1185">Reference proteome</keyword>
<evidence type="ECO:0000256" key="2">
    <source>
        <dbReference type="ARBA" id="ARBA00022490"/>
    </source>
</evidence>
<dbReference type="InterPro" id="IPR024704">
    <property type="entry name" value="SMC"/>
</dbReference>
<dbReference type="SUPFAM" id="SSF52540">
    <property type="entry name" value="P-loop containing nucleoside triphosphate hydrolases"/>
    <property type="match status" value="1"/>
</dbReference>
<proteinExistence type="inferred from homology"/>
<evidence type="ECO:0000256" key="4">
    <source>
        <dbReference type="ARBA" id="ARBA00022840"/>
    </source>
</evidence>
<dbReference type="OrthoDB" id="9808768at2"/>
<feature type="coiled-coil region" evidence="7">
    <location>
        <begin position="167"/>
        <end position="201"/>
    </location>
</feature>
<dbReference type="GO" id="GO:0003677">
    <property type="term" value="F:DNA binding"/>
    <property type="evidence" value="ECO:0007669"/>
    <property type="project" value="UniProtKB-UniRule"/>
</dbReference>
<feature type="coiled-coil region" evidence="7">
    <location>
        <begin position="994"/>
        <end position="1035"/>
    </location>
</feature>
<dbReference type="FunFam" id="3.40.50.300:FF:000984">
    <property type="entry name" value="Chromosome partition protein Smc"/>
    <property type="match status" value="1"/>
</dbReference>
<dbReference type="SUPFAM" id="SSF75553">
    <property type="entry name" value="Smc hinge domain"/>
    <property type="match status" value="1"/>
</dbReference>
<dbReference type="InterPro" id="IPR011890">
    <property type="entry name" value="SMC_prok"/>
</dbReference>
<dbReference type="NCBIfam" id="TIGR02168">
    <property type="entry name" value="SMC_prok_B"/>
    <property type="match status" value="1"/>
</dbReference>
<comment type="subunit">
    <text evidence="7">Homodimer.</text>
</comment>
<reference evidence="9 10" key="1">
    <citation type="submission" date="2013-03" db="EMBL/GenBank/DDBJ databases">
        <title>The Genome Sequence of Enterococcus sulfureus ATCC_49903 (PacBio/Illumina hybrid assembly).</title>
        <authorList>
            <consortium name="The Broad Institute Genomics Platform"/>
            <consortium name="The Broad Institute Genome Sequencing Center for Infectious Disease"/>
            <person name="Earl A."/>
            <person name="Russ C."/>
            <person name="Gilmore M."/>
            <person name="Surin D."/>
            <person name="Walker B."/>
            <person name="Young S."/>
            <person name="Zeng Q."/>
            <person name="Gargeya S."/>
            <person name="Fitzgerald M."/>
            <person name="Haas B."/>
            <person name="Abouelleil A."/>
            <person name="Allen A.W."/>
            <person name="Alvarado L."/>
            <person name="Arachchi H.M."/>
            <person name="Berlin A.M."/>
            <person name="Chapman S.B."/>
            <person name="Gainer-Dewar J."/>
            <person name="Goldberg J."/>
            <person name="Griggs A."/>
            <person name="Gujja S."/>
            <person name="Hansen M."/>
            <person name="Howarth C."/>
            <person name="Imamovic A."/>
            <person name="Ireland A."/>
            <person name="Larimer J."/>
            <person name="McCowan C."/>
            <person name="Murphy C."/>
            <person name="Pearson M."/>
            <person name="Poon T.W."/>
            <person name="Priest M."/>
            <person name="Roberts A."/>
            <person name="Saif S."/>
            <person name="Shea T."/>
            <person name="Sisk P."/>
            <person name="Sykes S."/>
            <person name="Wortman J."/>
            <person name="Nusbaum C."/>
            <person name="Birren B."/>
        </authorList>
    </citation>
    <scope>NUCLEOTIDE SEQUENCE [LARGE SCALE GENOMIC DNA]</scope>
    <source>
        <strain evidence="9 10">ATCC 49903</strain>
    </source>
</reference>
<feature type="coiled-coil region" evidence="7">
    <location>
        <begin position="679"/>
        <end position="720"/>
    </location>
</feature>
<feature type="coiled-coil region" evidence="7">
    <location>
        <begin position="234"/>
        <end position="489"/>
    </location>
</feature>
<dbReference type="PANTHER" id="PTHR43977">
    <property type="entry name" value="STRUCTURAL MAINTENANCE OF CHROMOSOMES PROTEIN 3"/>
    <property type="match status" value="1"/>
</dbReference>
<dbReference type="SMART" id="SM00968">
    <property type="entry name" value="SMC_hinge"/>
    <property type="match status" value="1"/>
</dbReference>
<dbReference type="GO" id="GO:0007062">
    <property type="term" value="P:sister chromatid cohesion"/>
    <property type="evidence" value="ECO:0007669"/>
    <property type="project" value="InterPro"/>
</dbReference>
<dbReference type="STRING" id="1140003.OMY_01512"/>
<dbReference type="GO" id="GO:0016887">
    <property type="term" value="F:ATP hydrolysis activity"/>
    <property type="evidence" value="ECO:0007669"/>
    <property type="project" value="InterPro"/>
</dbReference>
<keyword evidence="2 7" id="KW-0963">Cytoplasm</keyword>
<dbReference type="InterPro" id="IPR010935">
    <property type="entry name" value="SMC_hinge"/>
</dbReference>
<dbReference type="FunFam" id="3.40.50.300:FF:000901">
    <property type="entry name" value="Chromosome partition protein Smc"/>
    <property type="match status" value="1"/>
</dbReference>
<dbReference type="GO" id="GO:0005524">
    <property type="term" value="F:ATP binding"/>
    <property type="evidence" value="ECO:0007669"/>
    <property type="project" value="UniProtKB-UniRule"/>
</dbReference>
<dbReference type="CDD" id="cd03278">
    <property type="entry name" value="ABC_SMC_barmotin"/>
    <property type="match status" value="2"/>
</dbReference>
<keyword evidence="4 7" id="KW-0067">ATP-binding</keyword>
<feature type="coiled-coil region" evidence="7">
    <location>
        <begin position="756"/>
        <end position="895"/>
    </location>
</feature>
<dbReference type="Proteomes" id="UP000015961">
    <property type="component" value="Unassembled WGS sequence"/>
</dbReference>
<dbReference type="GO" id="GO:0006260">
    <property type="term" value="P:DNA replication"/>
    <property type="evidence" value="ECO:0007669"/>
    <property type="project" value="UniProtKB-UniRule"/>
</dbReference>
<dbReference type="InterPro" id="IPR027417">
    <property type="entry name" value="P-loop_NTPase"/>
</dbReference>
<dbReference type="RefSeq" id="WP_016185953.1">
    <property type="nucleotide sequence ID" value="NZ_ASWO01000003.1"/>
</dbReference>
<dbReference type="PATRIC" id="fig|1140003.3.peg.1459"/>
<evidence type="ECO:0000256" key="6">
    <source>
        <dbReference type="ARBA" id="ARBA00023125"/>
    </source>
</evidence>
<dbReference type="Gene3D" id="1.20.1060.20">
    <property type="match status" value="1"/>
</dbReference>
<comment type="domain">
    <text evidence="7">Contains large globular domains required for ATP hydrolysis at each terminus and a third globular domain forming a flexible hinge near the middle of the molecule. These domains are separated by coiled-coil structures.</text>
</comment>
<comment type="caution">
    <text evidence="9">The sequence shown here is derived from an EMBL/GenBank/DDBJ whole genome shotgun (WGS) entry which is preliminary data.</text>
</comment>
<evidence type="ECO:0000313" key="10">
    <source>
        <dbReference type="Proteomes" id="UP000015961"/>
    </source>
</evidence>
<feature type="binding site" evidence="7">
    <location>
        <begin position="32"/>
        <end position="39"/>
    </location>
    <ligand>
        <name>ATP</name>
        <dbReference type="ChEBI" id="CHEBI:30616"/>
    </ligand>
</feature>
<dbReference type="InterPro" id="IPR036277">
    <property type="entry name" value="SMC_hinge_sf"/>
</dbReference>
<dbReference type="Gene3D" id="3.30.70.1620">
    <property type="match status" value="1"/>
</dbReference>
<evidence type="ECO:0000256" key="1">
    <source>
        <dbReference type="ARBA" id="ARBA00004496"/>
    </source>
</evidence>
<organism evidence="9 10">
    <name type="scientific">Enterococcus sulfureus ATCC 49903</name>
    <dbReference type="NCBI Taxonomy" id="1140003"/>
    <lineage>
        <taxon>Bacteria</taxon>
        <taxon>Bacillati</taxon>
        <taxon>Bacillota</taxon>
        <taxon>Bacilli</taxon>
        <taxon>Lactobacillales</taxon>
        <taxon>Enterococcaceae</taxon>
        <taxon>Enterococcus</taxon>
    </lineage>
</organism>
<dbReference type="GO" id="GO:0005694">
    <property type="term" value="C:chromosome"/>
    <property type="evidence" value="ECO:0007669"/>
    <property type="project" value="InterPro"/>
</dbReference>
<dbReference type="Pfam" id="PF06470">
    <property type="entry name" value="SMC_hinge"/>
    <property type="match status" value="1"/>
</dbReference>
<keyword evidence="5 7" id="KW-0175">Coiled coil</keyword>
<dbReference type="InterPro" id="IPR003395">
    <property type="entry name" value="RecF/RecN/SMC_N"/>
</dbReference>
<evidence type="ECO:0000256" key="7">
    <source>
        <dbReference type="HAMAP-Rule" id="MF_01894"/>
    </source>
</evidence>
<comment type="function">
    <text evidence="7">Required for chromosome condensation and partitioning.</text>
</comment>
<feature type="domain" description="SMC hinge" evidence="8">
    <location>
        <begin position="517"/>
        <end position="636"/>
    </location>
</feature>
<dbReference type="eggNOG" id="COG1196">
    <property type="taxonomic scope" value="Bacteria"/>
</dbReference>
<dbReference type="GO" id="GO:0030261">
    <property type="term" value="P:chromosome condensation"/>
    <property type="evidence" value="ECO:0007669"/>
    <property type="project" value="InterPro"/>
</dbReference>
<sequence>MYLKRIEVAGFKSFANRTTIEFENQVTAIVGPNGSGKSNITEAIRWVLGESSAKSLRGGKMPDIIFAGSQSRKPLNIAEVTLVLDNEDHYLPVDFVEVSVTRRLRRTGESDFFLNKQACRLKDIQELFMDSGLGKESFSIISQGKVEAIFSSKPEERRGIFEEAAGVLKYKSRKKQAESKLSETKENLSRLNDIVYELDEQLSPLREQKETATKYIALKEELTQVDVTYTISQLAKEQQEHEELTIKATQSQATLDDIQHELTTKEERLNQLRQTREELDTTIEDENQALLSVVERLKQAEGQLDVLKERSKHTLKSSQDYQESLEETLEVIEQLEEEKATAITQLSIQNGALQQVEKQLRQAEKEIKNYEKSTKELVEELRAEYVEFMQQQASVSNERKYLERQYEQEQTRNEQTIKKQAEVDLQLQEQTAELATIQASLSEEQAQQVEHAKQTQQLQELIETTKGRLAKAQTKMYELMREVQQVKARQKSLQEIKENYTGYYQGVREALKHRTELNIVGAVAELIEVPSEYTLAIETALGGAMQHVVMENEADARKAITFLKQRQAGRATFLPLTTIKARTLPSSVLEQAQTMTGFIGVGSQVLTTDAHVQVIIENLLGTVLIAEDLASANQLARAFQFRYRVVSLEGDVMNAGGSMTGGASKRNTQSSVFTQGAQLQELTDQATQLETQLNLTEHQVKELQELEMTSRQKLEHLRTQHQDEQLHTKDFTSKEQVLKSTIERLKKDQQIYAFELREWQRFVAEHEEKDQQLQSELQQVRERLDKIQEEMDTLTKEEDGIEKRRQALREDISQLQAKEAVLNEKVAHIKERFAQTTKSLTQAEEKQATLERQLAALASSDEHQEETVETLTKTIEATQQEKQRIETHLQDVREKRYACHERIRKEDDALAKMYRQQKEMLATHTQYTVQLDRLQTRMTQQEGYLEEQYHMTVAQARALFSLSTPTDQQKETITRLKREIASLGVVNTQAIEQFDQVNERYEFLTGQKDDLTQAKEQLEETMSEMDEEVKQRFSETFEAIKRQFSEVFPNMFGGGRAQLVLTQPDDLLHTGIEIEAQPPGKKLQSLSLLSGGERSLTAIALLFAIIQVRPVPFCILDEVEAALDEANVSRFGRYLKSNQNNAQFIVVTHRKGTMEAADALYGVTMEESGVSKVLSVKLEQVKEDGQIKAKGATT</sequence>
<evidence type="ECO:0000256" key="5">
    <source>
        <dbReference type="ARBA" id="ARBA00023054"/>
    </source>
</evidence>
<comment type="subcellular location">
    <subcellularLocation>
        <location evidence="1 7">Cytoplasm</location>
    </subcellularLocation>
</comment>
<dbReference type="HAMAP" id="MF_01894">
    <property type="entry name" value="Smc_prok"/>
    <property type="match status" value="1"/>
</dbReference>
<dbReference type="Gene3D" id="3.40.50.300">
    <property type="entry name" value="P-loop containing nucleotide triphosphate hydrolases"/>
    <property type="match status" value="2"/>
</dbReference>
<accession>S0NXL4</accession>
<dbReference type="PIRSF" id="PIRSF005719">
    <property type="entry name" value="SMC"/>
    <property type="match status" value="1"/>
</dbReference>
<evidence type="ECO:0000256" key="3">
    <source>
        <dbReference type="ARBA" id="ARBA00022741"/>
    </source>
</evidence>
<keyword evidence="3 7" id="KW-0547">Nucleotide-binding</keyword>
<comment type="similarity">
    <text evidence="7">Belongs to the SMC family.</text>
</comment>
<keyword evidence="6 7" id="KW-0238">DNA-binding</keyword>
<evidence type="ECO:0000259" key="8">
    <source>
        <dbReference type="SMART" id="SM00968"/>
    </source>
</evidence>
<dbReference type="GO" id="GO:0005737">
    <property type="term" value="C:cytoplasm"/>
    <property type="evidence" value="ECO:0007669"/>
    <property type="project" value="UniProtKB-SubCell"/>
</dbReference>
<name>S0NXL4_9ENTE</name>
<dbReference type="AlphaFoldDB" id="S0NXL4"/>
<evidence type="ECO:0000313" key="9">
    <source>
        <dbReference type="EMBL" id="EOT86322.1"/>
    </source>
</evidence>
<gene>
    <name evidence="7" type="primary">smc</name>
    <name evidence="9" type="ORF">I573_01077</name>
</gene>
<dbReference type="Pfam" id="PF02463">
    <property type="entry name" value="SMC_N"/>
    <property type="match status" value="1"/>
</dbReference>
<protein>
    <recommendedName>
        <fullName evidence="7">Chromosome partition protein Smc</fullName>
    </recommendedName>
</protein>
<dbReference type="EMBL" id="ASWO01000003">
    <property type="protein sequence ID" value="EOT86322.1"/>
    <property type="molecule type" value="Genomic_DNA"/>
</dbReference>
<dbReference type="GO" id="GO:0007059">
    <property type="term" value="P:chromosome segregation"/>
    <property type="evidence" value="ECO:0007669"/>
    <property type="project" value="UniProtKB-UniRule"/>
</dbReference>